<protein>
    <recommendedName>
        <fullName evidence="1">holo-[acyl-carrier-protein] synthase</fullName>
        <ecNumber evidence="1">2.7.8.7</ecNumber>
    </recommendedName>
</protein>
<dbReference type="InterPro" id="IPR055066">
    <property type="entry name" value="AASDHPPT_N"/>
</dbReference>
<dbReference type="SUPFAM" id="SSF56214">
    <property type="entry name" value="4'-phosphopantetheinyl transferase"/>
    <property type="match status" value="2"/>
</dbReference>
<keyword evidence="5" id="KW-1185">Reference proteome</keyword>
<evidence type="ECO:0000256" key="2">
    <source>
        <dbReference type="ARBA" id="ARBA00022679"/>
    </source>
</evidence>
<dbReference type="Proteomes" id="UP000708148">
    <property type="component" value="Unassembled WGS sequence"/>
</dbReference>
<keyword evidence="2" id="KW-0808">Transferase</keyword>
<dbReference type="EMBL" id="CAJHUC010000864">
    <property type="protein sequence ID" value="CAD7698635.1"/>
    <property type="molecule type" value="Genomic_DNA"/>
</dbReference>
<reference evidence="4" key="1">
    <citation type="submission" date="2020-12" db="EMBL/GenBank/DDBJ databases">
        <authorList>
            <person name="Iha C."/>
        </authorList>
    </citation>
    <scope>NUCLEOTIDE SEQUENCE</scope>
</reference>
<gene>
    <name evidence="4" type="ORF">OSTQU699_LOCUS3996</name>
</gene>
<dbReference type="Gene3D" id="3.90.470.20">
    <property type="entry name" value="4'-phosphopantetheinyl transferase domain"/>
    <property type="match status" value="1"/>
</dbReference>
<dbReference type="GO" id="GO:0000287">
    <property type="term" value="F:magnesium ion binding"/>
    <property type="evidence" value="ECO:0007669"/>
    <property type="project" value="InterPro"/>
</dbReference>
<evidence type="ECO:0000313" key="4">
    <source>
        <dbReference type="EMBL" id="CAD7698635.1"/>
    </source>
</evidence>
<evidence type="ECO:0000259" key="3">
    <source>
        <dbReference type="Pfam" id="PF22624"/>
    </source>
</evidence>
<evidence type="ECO:0000256" key="1">
    <source>
        <dbReference type="ARBA" id="ARBA00013172"/>
    </source>
</evidence>
<dbReference type="Pfam" id="PF22624">
    <property type="entry name" value="AASDHPPT_N"/>
    <property type="match status" value="1"/>
</dbReference>
<name>A0A8S1IX87_9CHLO</name>
<organism evidence="4 5">
    <name type="scientific">Ostreobium quekettii</name>
    <dbReference type="NCBI Taxonomy" id="121088"/>
    <lineage>
        <taxon>Eukaryota</taxon>
        <taxon>Viridiplantae</taxon>
        <taxon>Chlorophyta</taxon>
        <taxon>core chlorophytes</taxon>
        <taxon>Ulvophyceae</taxon>
        <taxon>TCBD clade</taxon>
        <taxon>Bryopsidales</taxon>
        <taxon>Ostreobineae</taxon>
        <taxon>Ostreobiaceae</taxon>
        <taxon>Ostreobium</taxon>
    </lineage>
</organism>
<dbReference type="AlphaFoldDB" id="A0A8S1IX87"/>
<dbReference type="GO" id="GO:0019878">
    <property type="term" value="P:lysine biosynthetic process via aminoadipic acid"/>
    <property type="evidence" value="ECO:0007669"/>
    <property type="project" value="TreeGrafter"/>
</dbReference>
<dbReference type="InterPro" id="IPR037143">
    <property type="entry name" value="4-PPantetheinyl_Trfase_dom_sf"/>
</dbReference>
<dbReference type="EC" id="2.7.8.7" evidence="1"/>
<comment type="caution">
    <text evidence="4">The sequence shown here is derived from an EMBL/GenBank/DDBJ whole genome shotgun (WGS) entry which is preliminary data.</text>
</comment>
<dbReference type="GO" id="GO:0008897">
    <property type="term" value="F:holo-[acyl-carrier-protein] synthase activity"/>
    <property type="evidence" value="ECO:0007669"/>
    <property type="project" value="UniProtKB-EC"/>
</dbReference>
<dbReference type="InterPro" id="IPR050559">
    <property type="entry name" value="P-Pant_transferase_sf"/>
</dbReference>
<dbReference type="GO" id="GO:0005829">
    <property type="term" value="C:cytosol"/>
    <property type="evidence" value="ECO:0007669"/>
    <property type="project" value="TreeGrafter"/>
</dbReference>
<dbReference type="PANTHER" id="PTHR12215">
    <property type="entry name" value="PHOSPHOPANTETHEINE TRANSFERASE"/>
    <property type="match status" value="1"/>
</dbReference>
<evidence type="ECO:0000313" key="5">
    <source>
        <dbReference type="Proteomes" id="UP000708148"/>
    </source>
</evidence>
<proteinExistence type="predicted"/>
<accession>A0A8S1IX87</accession>
<dbReference type="PANTHER" id="PTHR12215:SF10">
    <property type="entry name" value="L-AMINOADIPATE-SEMIALDEHYDE DEHYDROGENASE-PHOSPHOPANTETHEINYL TRANSFERASE"/>
    <property type="match status" value="1"/>
</dbReference>
<feature type="domain" description="4'-phosphopantetheinyl transferase N-terminal" evidence="3">
    <location>
        <begin position="10"/>
        <end position="109"/>
    </location>
</feature>
<sequence>MLRWAVDITSWDAHPLELQFLLDLLPPAERADCTSFRFEADRKRAVVSRLLQRAAAATALGLLFSEVEIRRTKGRKPFVANPPPRRPHAPNFNFNVSHEGNFVVLASEPVCLCGVDVAAPRQLQTSCATPIKEHLNSFRNQLTSFEALSKARGDGLEFQFDKAEFHFPAQNEATVILHGKPQPRWRFFLQSLAGGHWVSVARAPPEAIIDAFGEFRATFQQPVLSDEEMERHLNIPNPPFVMKQVQDLLPEDVRFDYEATWA</sequence>
<dbReference type="OrthoDB" id="26719at2759"/>